<evidence type="ECO:0000313" key="2">
    <source>
        <dbReference type="Proteomes" id="UP000527143"/>
    </source>
</evidence>
<dbReference type="Proteomes" id="UP000527143">
    <property type="component" value="Unassembled WGS sequence"/>
</dbReference>
<gene>
    <name evidence="1" type="ORF">FHT02_004411</name>
</gene>
<accession>A0A840YU20</accession>
<comment type="caution">
    <text evidence="1">The sequence shown here is derived from an EMBL/GenBank/DDBJ whole genome shotgun (WGS) entry which is preliminary data.</text>
</comment>
<keyword evidence="2" id="KW-1185">Reference proteome</keyword>
<organism evidence="1 2">
    <name type="scientific">Sphingomonas xinjiangensis</name>
    <dbReference type="NCBI Taxonomy" id="643568"/>
    <lineage>
        <taxon>Bacteria</taxon>
        <taxon>Pseudomonadati</taxon>
        <taxon>Pseudomonadota</taxon>
        <taxon>Alphaproteobacteria</taxon>
        <taxon>Sphingomonadales</taxon>
        <taxon>Sphingomonadaceae</taxon>
        <taxon>Sphingomonas</taxon>
    </lineage>
</organism>
<sequence>MVNRSIVLMALGCFFAGAIFTLLLSGGGPPPSLTDDLDPEWRKATVQFDTRLRERFPAGTTIASLARELQEQGFEPTWYEVGGEYGAVRQEGNFPARWRLASTGNLVRTARSRPSAAFTARKGVSDA</sequence>
<name>A0A840YU20_9SPHN</name>
<reference evidence="1 2" key="1">
    <citation type="submission" date="2020-08" db="EMBL/GenBank/DDBJ databases">
        <title>Genomic Encyclopedia of Type Strains, Phase IV (KMG-IV): sequencing the most valuable type-strain genomes for metagenomic binning, comparative biology and taxonomic classification.</title>
        <authorList>
            <person name="Goeker M."/>
        </authorList>
    </citation>
    <scope>NUCLEOTIDE SEQUENCE [LARGE SCALE GENOMIC DNA]</scope>
    <source>
        <strain evidence="1 2">DSM 26736</strain>
    </source>
</reference>
<protein>
    <submittedName>
        <fullName evidence="1">Uncharacterized protein</fullName>
    </submittedName>
</protein>
<evidence type="ECO:0000313" key="1">
    <source>
        <dbReference type="EMBL" id="MBB5713142.1"/>
    </source>
</evidence>
<dbReference type="EMBL" id="JACIJF010000051">
    <property type="protein sequence ID" value="MBB5713142.1"/>
    <property type="molecule type" value="Genomic_DNA"/>
</dbReference>
<proteinExistence type="predicted"/>
<dbReference type="AlphaFoldDB" id="A0A840YU20"/>